<dbReference type="Pfam" id="PF00078">
    <property type="entry name" value="RVT_1"/>
    <property type="match status" value="1"/>
</dbReference>
<gene>
    <name evidence="2" type="ORF">Tco_0975575</name>
</gene>
<evidence type="ECO:0000313" key="3">
    <source>
        <dbReference type="Proteomes" id="UP001151760"/>
    </source>
</evidence>
<protein>
    <submittedName>
        <fullName evidence="2">RNA-directed DNA polymerase, eukaryota, reverse transcriptase zinc-binding domain protein</fullName>
    </submittedName>
</protein>
<dbReference type="Proteomes" id="UP001151760">
    <property type="component" value="Unassembled WGS sequence"/>
</dbReference>
<name>A0ABQ5EF24_9ASTR</name>
<reference evidence="2" key="2">
    <citation type="submission" date="2022-01" db="EMBL/GenBank/DDBJ databases">
        <authorList>
            <person name="Yamashiro T."/>
            <person name="Shiraishi A."/>
            <person name="Satake H."/>
            <person name="Nakayama K."/>
        </authorList>
    </citation>
    <scope>NUCLEOTIDE SEQUENCE</scope>
</reference>
<dbReference type="SUPFAM" id="SSF56672">
    <property type="entry name" value="DNA/RNA polymerases"/>
    <property type="match status" value="1"/>
</dbReference>
<dbReference type="EMBL" id="BQNB010016237">
    <property type="protein sequence ID" value="GJT49418.1"/>
    <property type="molecule type" value="Genomic_DNA"/>
</dbReference>
<proteinExistence type="predicted"/>
<dbReference type="PANTHER" id="PTHR33116:SF84">
    <property type="entry name" value="RNA-DIRECTED DNA POLYMERASE"/>
    <property type="match status" value="1"/>
</dbReference>
<feature type="domain" description="Reverse transcriptase" evidence="1">
    <location>
        <begin position="98"/>
        <end position="206"/>
    </location>
</feature>
<dbReference type="InterPro" id="IPR000477">
    <property type="entry name" value="RT_dom"/>
</dbReference>
<dbReference type="InterPro" id="IPR043502">
    <property type="entry name" value="DNA/RNA_pol_sf"/>
</dbReference>
<comment type="caution">
    <text evidence="2">The sequence shown here is derived from an EMBL/GenBank/DDBJ whole genome shotgun (WGS) entry which is preliminary data.</text>
</comment>
<keyword evidence="2" id="KW-0548">Nucleotidyltransferase</keyword>
<accession>A0ABQ5EF24</accession>
<dbReference type="GO" id="GO:0003964">
    <property type="term" value="F:RNA-directed DNA polymerase activity"/>
    <property type="evidence" value="ECO:0007669"/>
    <property type="project" value="UniProtKB-KW"/>
</dbReference>
<evidence type="ECO:0000313" key="2">
    <source>
        <dbReference type="EMBL" id="GJT49418.1"/>
    </source>
</evidence>
<dbReference type="PANTHER" id="PTHR33116">
    <property type="entry name" value="REVERSE TRANSCRIPTASE ZINC-BINDING DOMAIN-CONTAINING PROTEIN-RELATED-RELATED"/>
    <property type="match status" value="1"/>
</dbReference>
<keyword evidence="3" id="KW-1185">Reference proteome</keyword>
<keyword evidence="2" id="KW-0808">Transferase</keyword>
<reference evidence="2" key="1">
    <citation type="journal article" date="2022" name="Int. J. Mol. Sci.">
        <title>Draft Genome of Tanacetum Coccineum: Genomic Comparison of Closely Related Tanacetum-Family Plants.</title>
        <authorList>
            <person name="Yamashiro T."/>
            <person name="Shiraishi A."/>
            <person name="Nakayama K."/>
            <person name="Satake H."/>
        </authorList>
    </citation>
    <scope>NUCLEOTIDE SEQUENCE</scope>
</reference>
<keyword evidence="2" id="KW-0695">RNA-directed DNA polymerase</keyword>
<evidence type="ECO:0000259" key="1">
    <source>
        <dbReference type="Pfam" id="PF00078"/>
    </source>
</evidence>
<organism evidence="2 3">
    <name type="scientific">Tanacetum coccineum</name>
    <dbReference type="NCBI Taxonomy" id="301880"/>
    <lineage>
        <taxon>Eukaryota</taxon>
        <taxon>Viridiplantae</taxon>
        <taxon>Streptophyta</taxon>
        <taxon>Embryophyta</taxon>
        <taxon>Tracheophyta</taxon>
        <taxon>Spermatophyta</taxon>
        <taxon>Magnoliopsida</taxon>
        <taxon>eudicotyledons</taxon>
        <taxon>Gunneridae</taxon>
        <taxon>Pentapetalae</taxon>
        <taxon>asterids</taxon>
        <taxon>campanulids</taxon>
        <taxon>Asterales</taxon>
        <taxon>Asteraceae</taxon>
        <taxon>Asteroideae</taxon>
        <taxon>Anthemideae</taxon>
        <taxon>Anthemidinae</taxon>
        <taxon>Tanacetum</taxon>
    </lineage>
</organism>
<sequence length="372" mass="42416">MAKSSFEGQDVANQFVVHFKNFLGQSYEVKKINECNSLFKNMISDDEALSLVEDVSYKEIKDALFDIVKEFFNSGKLLKDLNSTVISLILKTQNPLKVTDYRPIACCNVVYKCISKVTFGRIKKELLKGYDRKGGPNRVACKIDIQKAYDTVNWSFLETILTHFGFPKRMINWIMICVKTTSFTINVNGENYGFFQGGRGLRQGDPIIKITHVCFADDLLILCHGDTDSIKAVKDSIDEFEEVQEEIMKSLHFEKGKLPMKYLGVPLITKRLGIKNCKCLVDKVRKRISNWKNKCLSYAGRLQFIASIPESIQVYWCTMFLLPKTVIKDINNLLIGFLWCNGEISRGKAKISWKKICKPKSHGGLGLKDLEI</sequence>